<evidence type="ECO:0000256" key="1">
    <source>
        <dbReference type="SAM" id="Phobius"/>
    </source>
</evidence>
<organism evidence="2 3">
    <name type="scientific">Ornithinimicrobium humiphilum</name>
    <dbReference type="NCBI Taxonomy" id="125288"/>
    <lineage>
        <taxon>Bacteria</taxon>
        <taxon>Bacillati</taxon>
        <taxon>Actinomycetota</taxon>
        <taxon>Actinomycetes</taxon>
        <taxon>Micrococcales</taxon>
        <taxon>Ornithinimicrobiaceae</taxon>
        <taxon>Ornithinimicrobium</taxon>
    </lineage>
</organism>
<evidence type="ECO:0008006" key="4">
    <source>
        <dbReference type="Google" id="ProtNLM"/>
    </source>
</evidence>
<evidence type="ECO:0000313" key="3">
    <source>
        <dbReference type="Proteomes" id="UP000315133"/>
    </source>
</evidence>
<feature type="transmembrane region" description="Helical" evidence="1">
    <location>
        <begin position="12"/>
        <end position="33"/>
    </location>
</feature>
<feature type="transmembrane region" description="Helical" evidence="1">
    <location>
        <begin position="110"/>
        <end position="132"/>
    </location>
</feature>
<feature type="transmembrane region" description="Helical" evidence="1">
    <location>
        <begin position="144"/>
        <end position="164"/>
    </location>
</feature>
<dbReference type="OrthoDB" id="4869080at2"/>
<protein>
    <recommendedName>
        <fullName evidence="4">DUF1648 domain-containing protein</fullName>
    </recommendedName>
</protein>
<accession>A0A543KP58</accession>
<reference evidence="2 3" key="1">
    <citation type="submission" date="2019-06" db="EMBL/GenBank/DDBJ databases">
        <title>Sequencing the genomes of 1000 actinobacteria strains.</title>
        <authorList>
            <person name="Klenk H.-P."/>
        </authorList>
    </citation>
    <scope>NUCLEOTIDE SEQUENCE [LARGE SCALE GENOMIC DNA]</scope>
    <source>
        <strain evidence="2 3">DSM 12362</strain>
    </source>
</reference>
<name>A0A543KP58_9MICO</name>
<dbReference type="RefSeq" id="WP_141818414.1">
    <property type="nucleotide sequence ID" value="NZ_BAAAIL010000004.1"/>
</dbReference>
<comment type="caution">
    <text evidence="2">The sequence shown here is derived from an EMBL/GenBank/DDBJ whole genome shotgun (WGS) entry which is preliminary data.</text>
</comment>
<sequence>MTAHDAGRTGRTGALLLAVSTALFLGAWLWAWVVLPADGVVQHIGPDGPDRTGSRGGLLWPLLVFGPVVVCGLHWLVAAIVRSGDGTGLNYPHKTYWLAPERREAFRRRVVGEFDVFLAATMLLLVVVLVEAVRVTDDPGSRSLMVPTLVAYGLFCVCWVVWLLRRSRPPADDTRVPTRRRR</sequence>
<evidence type="ECO:0000313" key="2">
    <source>
        <dbReference type="EMBL" id="TQM96857.1"/>
    </source>
</evidence>
<dbReference type="EMBL" id="VFPU01000001">
    <property type="protein sequence ID" value="TQM96857.1"/>
    <property type="molecule type" value="Genomic_DNA"/>
</dbReference>
<proteinExistence type="predicted"/>
<dbReference type="AlphaFoldDB" id="A0A543KP58"/>
<feature type="transmembrane region" description="Helical" evidence="1">
    <location>
        <begin position="58"/>
        <end position="81"/>
    </location>
</feature>
<gene>
    <name evidence="2" type="ORF">FB476_1750</name>
</gene>
<keyword evidence="1" id="KW-1133">Transmembrane helix</keyword>
<dbReference type="Proteomes" id="UP000315133">
    <property type="component" value="Unassembled WGS sequence"/>
</dbReference>
<keyword evidence="1" id="KW-0812">Transmembrane</keyword>
<keyword evidence="1" id="KW-0472">Membrane</keyword>
<keyword evidence="3" id="KW-1185">Reference proteome</keyword>